<dbReference type="NCBIfam" id="NF008865">
    <property type="entry name" value="PRK11898.1"/>
    <property type="match status" value="1"/>
</dbReference>
<keyword evidence="4" id="KW-0028">Amino-acid biosynthesis</keyword>
<dbReference type="PANTHER" id="PTHR21022:SF19">
    <property type="entry name" value="PREPHENATE DEHYDRATASE-RELATED"/>
    <property type="match status" value="1"/>
</dbReference>
<evidence type="ECO:0000313" key="13">
    <source>
        <dbReference type="Proteomes" id="UP000321805"/>
    </source>
</evidence>
<dbReference type="GO" id="GO:0005737">
    <property type="term" value="C:cytoplasm"/>
    <property type="evidence" value="ECO:0007669"/>
    <property type="project" value="TreeGrafter"/>
</dbReference>
<dbReference type="InterPro" id="IPR001086">
    <property type="entry name" value="Preph_deHydtase"/>
</dbReference>
<evidence type="ECO:0000259" key="11">
    <source>
        <dbReference type="PROSITE" id="PS51671"/>
    </source>
</evidence>
<dbReference type="EMBL" id="CP042430">
    <property type="protein sequence ID" value="QEC46803.1"/>
    <property type="molecule type" value="Genomic_DNA"/>
</dbReference>
<comment type="pathway">
    <text evidence="1">Amino-acid biosynthesis; L-phenylalanine biosynthesis; phenylpyruvate from prephenate: step 1/1.</text>
</comment>
<feature type="domain" description="ACT" evidence="11">
    <location>
        <begin position="203"/>
        <end position="280"/>
    </location>
</feature>
<proteinExistence type="predicted"/>
<dbReference type="RefSeq" id="WP_146916443.1">
    <property type="nucleotide sequence ID" value="NZ_CP042430.1"/>
</dbReference>
<keyword evidence="7 12" id="KW-0456">Lyase</keyword>
<dbReference type="Gene3D" id="3.30.70.260">
    <property type="match status" value="1"/>
</dbReference>
<sequence length="283" mass="28966">MRLGFLGPQGTFTHAALLASRHAEGAQAVPFATERETILAAESGAVDAALVPIENALEGGVNATLDTLALDAPQARIVGEELLAISHALIARPGVAEAAIEVVVSHPQALGQCRRFLADVLPGRRAVAATATAEAVRTVAAATEPWAAIGPAAAAALHGCVVLREGIEDEHGNVTRFIWVAGPGPPEAPFAAGAGGAWKTSLVFHGAGDTTPGWLVGCLGAFASRGINLVRIESRPLKRGLGHYQFLVDFEGRAQDPDVAGAIAALAAHCEQVRVLGSYPAAA</sequence>
<protein>
    <recommendedName>
        <fullName evidence="3">Prephenate dehydratase</fullName>
        <ecNumber evidence="2">4.2.1.51</ecNumber>
    </recommendedName>
</protein>
<evidence type="ECO:0000256" key="1">
    <source>
        <dbReference type="ARBA" id="ARBA00004741"/>
    </source>
</evidence>
<dbReference type="InterPro" id="IPR008242">
    <property type="entry name" value="Chor_mutase/pphenate_deHydtase"/>
</dbReference>
<organism evidence="12 13">
    <name type="scientific">Baekduia soli</name>
    <dbReference type="NCBI Taxonomy" id="496014"/>
    <lineage>
        <taxon>Bacteria</taxon>
        <taxon>Bacillati</taxon>
        <taxon>Actinomycetota</taxon>
        <taxon>Thermoleophilia</taxon>
        <taxon>Solirubrobacterales</taxon>
        <taxon>Baekduiaceae</taxon>
        <taxon>Baekduia</taxon>
    </lineage>
</organism>
<dbReference type="InterPro" id="IPR045865">
    <property type="entry name" value="ACT-like_dom_sf"/>
</dbReference>
<dbReference type="UniPathway" id="UPA00121">
    <property type="reaction ID" value="UER00345"/>
</dbReference>
<dbReference type="GO" id="GO:0004664">
    <property type="term" value="F:prephenate dehydratase activity"/>
    <property type="evidence" value="ECO:0007669"/>
    <property type="project" value="UniProtKB-EC"/>
</dbReference>
<dbReference type="SUPFAM" id="SSF55021">
    <property type="entry name" value="ACT-like"/>
    <property type="match status" value="1"/>
</dbReference>
<evidence type="ECO:0000256" key="8">
    <source>
        <dbReference type="ARBA" id="ARBA00047848"/>
    </source>
</evidence>
<evidence type="ECO:0000256" key="3">
    <source>
        <dbReference type="ARBA" id="ARBA00021872"/>
    </source>
</evidence>
<evidence type="ECO:0000256" key="9">
    <source>
        <dbReference type="PIRSR" id="PIRSR001500-2"/>
    </source>
</evidence>
<dbReference type="PROSITE" id="PS51671">
    <property type="entry name" value="ACT"/>
    <property type="match status" value="1"/>
</dbReference>
<dbReference type="SUPFAM" id="SSF53850">
    <property type="entry name" value="Periplasmic binding protein-like II"/>
    <property type="match status" value="1"/>
</dbReference>
<dbReference type="InterPro" id="IPR002912">
    <property type="entry name" value="ACT_dom"/>
</dbReference>
<evidence type="ECO:0000256" key="4">
    <source>
        <dbReference type="ARBA" id="ARBA00022605"/>
    </source>
</evidence>
<reference evidence="12 13" key="1">
    <citation type="journal article" date="2018" name="J. Microbiol.">
        <title>Baekduia soli gen. nov., sp. nov., a novel bacterium isolated from the soil of Baekdu Mountain and proposal of a novel family name, Baekduiaceae fam. nov.</title>
        <authorList>
            <person name="An D.S."/>
            <person name="Siddiqi M.Z."/>
            <person name="Kim K.H."/>
            <person name="Yu H.S."/>
            <person name="Im W.T."/>
        </authorList>
    </citation>
    <scope>NUCLEOTIDE SEQUENCE [LARGE SCALE GENOMIC DNA]</scope>
    <source>
        <strain evidence="12 13">BR7-21</strain>
    </source>
</reference>
<comment type="catalytic activity">
    <reaction evidence="8">
        <text>prephenate + H(+) = 3-phenylpyruvate + CO2 + H2O</text>
        <dbReference type="Rhea" id="RHEA:21648"/>
        <dbReference type="ChEBI" id="CHEBI:15377"/>
        <dbReference type="ChEBI" id="CHEBI:15378"/>
        <dbReference type="ChEBI" id="CHEBI:16526"/>
        <dbReference type="ChEBI" id="CHEBI:18005"/>
        <dbReference type="ChEBI" id="CHEBI:29934"/>
        <dbReference type="EC" id="4.2.1.51"/>
    </reaction>
</comment>
<evidence type="ECO:0000256" key="2">
    <source>
        <dbReference type="ARBA" id="ARBA00013147"/>
    </source>
</evidence>
<feature type="domain" description="Prephenate dehydratase" evidence="10">
    <location>
        <begin position="2"/>
        <end position="182"/>
    </location>
</feature>
<keyword evidence="13" id="KW-1185">Reference proteome</keyword>
<dbReference type="KEGG" id="bsol:FSW04_03865"/>
<feature type="site" description="Essential for prephenate dehydratase activity" evidence="9">
    <location>
        <position position="175"/>
    </location>
</feature>
<keyword evidence="5" id="KW-0057">Aromatic amino acid biosynthesis</keyword>
<dbReference type="EC" id="4.2.1.51" evidence="2"/>
<dbReference type="Pfam" id="PF00800">
    <property type="entry name" value="PDT"/>
    <property type="match status" value="1"/>
</dbReference>
<accession>A0A5B8U1C1</accession>
<dbReference type="PIRSF" id="PIRSF001500">
    <property type="entry name" value="Chor_mut_pdt_Ppr"/>
    <property type="match status" value="1"/>
</dbReference>
<dbReference type="AlphaFoldDB" id="A0A5B8U1C1"/>
<evidence type="ECO:0000256" key="5">
    <source>
        <dbReference type="ARBA" id="ARBA00023141"/>
    </source>
</evidence>
<keyword evidence="6" id="KW-0584">Phenylalanine biosynthesis</keyword>
<evidence type="ECO:0000256" key="7">
    <source>
        <dbReference type="ARBA" id="ARBA00023239"/>
    </source>
</evidence>
<evidence type="ECO:0000259" key="10">
    <source>
        <dbReference type="PROSITE" id="PS51171"/>
    </source>
</evidence>
<evidence type="ECO:0000256" key="6">
    <source>
        <dbReference type="ARBA" id="ARBA00023222"/>
    </source>
</evidence>
<name>A0A5B8U1C1_9ACTN</name>
<dbReference type="GO" id="GO:0009094">
    <property type="term" value="P:L-phenylalanine biosynthetic process"/>
    <property type="evidence" value="ECO:0007669"/>
    <property type="project" value="UniProtKB-UniPathway"/>
</dbReference>
<dbReference type="PROSITE" id="PS51171">
    <property type="entry name" value="PREPHENATE_DEHYDR_3"/>
    <property type="match status" value="1"/>
</dbReference>
<dbReference type="OrthoDB" id="9802281at2"/>
<evidence type="ECO:0000313" key="12">
    <source>
        <dbReference type="EMBL" id="QEC46803.1"/>
    </source>
</evidence>
<gene>
    <name evidence="12" type="primary">pheA</name>
    <name evidence="12" type="ORF">FSW04_03865</name>
</gene>
<dbReference type="Gene3D" id="3.40.190.10">
    <property type="entry name" value="Periplasmic binding protein-like II"/>
    <property type="match status" value="2"/>
</dbReference>
<dbReference type="PANTHER" id="PTHR21022">
    <property type="entry name" value="PREPHENATE DEHYDRATASE P PROTEIN"/>
    <property type="match status" value="1"/>
</dbReference>
<dbReference type="Proteomes" id="UP000321805">
    <property type="component" value="Chromosome"/>
</dbReference>
<dbReference type="CDD" id="cd04905">
    <property type="entry name" value="ACT_CM-PDT"/>
    <property type="match status" value="1"/>
</dbReference>